<feature type="compositionally biased region" description="Low complexity" evidence="1">
    <location>
        <begin position="601"/>
        <end position="611"/>
    </location>
</feature>
<feature type="compositionally biased region" description="Pro residues" evidence="1">
    <location>
        <begin position="588"/>
        <end position="600"/>
    </location>
</feature>
<comment type="caution">
    <text evidence="2">The sequence shown here is derived from an EMBL/GenBank/DDBJ whole genome shotgun (WGS) entry which is preliminary data.</text>
</comment>
<feature type="compositionally biased region" description="Low complexity" evidence="1">
    <location>
        <begin position="552"/>
        <end position="567"/>
    </location>
</feature>
<dbReference type="Proteomes" id="UP001215151">
    <property type="component" value="Unassembled WGS sequence"/>
</dbReference>
<feature type="compositionally biased region" description="Polar residues" evidence="1">
    <location>
        <begin position="371"/>
        <end position="391"/>
    </location>
</feature>
<dbReference type="PANTHER" id="PTHR10378">
    <property type="entry name" value="LIM DOMAIN-BINDING PROTEIN"/>
    <property type="match status" value="1"/>
</dbReference>
<feature type="compositionally biased region" description="Basic residues" evidence="1">
    <location>
        <begin position="1030"/>
        <end position="1042"/>
    </location>
</feature>
<dbReference type="Pfam" id="PF01803">
    <property type="entry name" value="LIM_bind"/>
    <property type="match status" value="1"/>
</dbReference>
<feature type="compositionally biased region" description="Pro residues" evidence="1">
    <location>
        <begin position="440"/>
        <end position="449"/>
    </location>
</feature>
<feature type="compositionally biased region" description="Polar residues" evidence="1">
    <location>
        <begin position="940"/>
        <end position="953"/>
    </location>
</feature>
<dbReference type="AlphaFoldDB" id="A0AAD7U4E5"/>
<reference evidence="2" key="1">
    <citation type="submission" date="2022-11" db="EMBL/GenBank/DDBJ databases">
        <title>Genome Sequence of Cubamyces cubensis.</title>
        <authorList>
            <person name="Buettner E."/>
        </authorList>
    </citation>
    <scope>NUCLEOTIDE SEQUENCE</scope>
    <source>
        <strain evidence="2">MPL-01</strain>
    </source>
</reference>
<feature type="compositionally biased region" description="Low complexity" evidence="1">
    <location>
        <begin position="966"/>
        <end position="996"/>
    </location>
</feature>
<dbReference type="InterPro" id="IPR029005">
    <property type="entry name" value="LIM-bd/SEUSS"/>
</dbReference>
<accession>A0AAD7U4E5</accession>
<sequence>MNVQHPDMIRQGVPQMHQSLINQSFYTQPQQGQQASAHNMGPFQNNQATNPAALGLIGGQPGVSNPAYALSMQQGQPVRRQPMFMGGPHANPSGLNPNAGAGAGPSHLPGLAPGQIPNMAGFSAGMMAPSQQLRRVPSQPLNQTGAHMPGMQPGMMGGGGMGLNGPPTMNGLRGPVNSMQQQQMQLQMRQQQQQQQQQQAAQQPVQGGAMSPEMGLPMNRPTHMQGAGPMQQQHVRTASGQAQLMPGSMAQHGMAQQMGPNAFGNPMSLPPHQQHHQQSQLGTSSHVGGSGQPHPNMPGGMGGNQLTAANRAQMPADSSIYMNFSNQLQNQQAIQPPISHGVPRPPIGTAGTQFNVDMNFGASPTPPNPGSDMQQRGNPSMVSSGPTQQSLMTPAQALNKMSAGTENFPAGAYGMGQPPITAPQRPPSQHSPHNAFPMPQSQPPHPPQQSPRQADRLAGQMHPPPGMMQRPQSQPQVAHRQSPIPPGPSRTPRVSHTPLPMNSGGMMPPGRGPSAPAGAVSSPQGPAHQQTHPPASAPPTSQPMQIAPRPPSAAAAAAAAAAANRTGPAPPAQPAPTGQQAPAAESGGPPPPGAPPPGPASAPATASAPAQPLAPPRPTLYPVGFGQAMCRILQLSGSLAVDHKDRLKQSYWTNVVTTYFTEKATMKLTLWKDNQRSEAKPFEIGFPILSRFFLVTSQSGVKSMSISIDGARERVITPSHALVECATASWTFQYTNGYNITLRGPLTADVVVQPHASSGQQLPPNSVSTYTLKLERLQFDAFVHEKFLSLDSISGERIAESPRGMPASPGQTEDPNRFDEAKYVYERATIPAEPINAFGIPQATMRCLELAESVAQMSELIQYSIDTKMGPVDALAAFADKIRAARATHRGPPLPGLDGTGLGMHTEGSSAFDGHGMNGVNGAPSAMFMHNTANVAGPSQGPSTATQPQNASQADGVDVKPPKGTPQSAQASGSTPAASASTPASAPTPGGPTTPSMTNASLKRKAPPGAGRGEDSPTTSNAEQQPAAKRASRKRGRTQGGP</sequence>
<dbReference type="EMBL" id="JAPEVG010000002">
    <property type="protein sequence ID" value="KAJ8502075.1"/>
    <property type="molecule type" value="Genomic_DNA"/>
</dbReference>
<feature type="compositionally biased region" description="Low complexity" evidence="1">
    <location>
        <begin position="270"/>
        <end position="281"/>
    </location>
</feature>
<evidence type="ECO:0000313" key="3">
    <source>
        <dbReference type="Proteomes" id="UP001215151"/>
    </source>
</evidence>
<feature type="region of interest" description="Disordered" evidence="1">
    <location>
        <begin position="265"/>
        <end position="306"/>
    </location>
</feature>
<evidence type="ECO:0000256" key="1">
    <source>
        <dbReference type="SAM" id="MobiDB-lite"/>
    </source>
</evidence>
<feature type="compositionally biased region" description="Low complexity" evidence="1">
    <location>
        <begin position="575"/>
        <end position="587"/>
    </location>
</feature>
<organism evidence="2 3">
    <name type="scientific">Trametes cubensis</name>
    <dbReference type="NCBI Taxonomy" id="1111947"/>
    <lineage>
        <taxon>Eukaryota</taxon>
        <taxon>Fungi</taxon>
        <taxon>Dikarya</taxon>
        <taxon>Basidiomycota</taxon>
        <taxon>Agaricomycotina</taxon>
        <taxon>Agaricomycetes</taxon>
        <taxon>Polyporales</taxon>
        <taxon>Polyporaceae</taxon>
        <taxon>Trametes</taxon>
    </lineage>
</organism>
<keyword evidence="3" id="KW-1185">Reference proteome</keyword>
<proteinExistence type="predicted"/>
<feature type="compositionally biased region" description="Low complexity" evidence="1">
    <location>
        <begin position="498"/>
        <end position="527"/>
    </location>
</feature>
<feature type="region of interest" description="Disordered" evidence="1">
    <location>
        <begin position="348"/>
        <end position="391"/>
    </location>
</feature>
<feature type="region of interest" description="Disordered" evidence="1">
    <location>
        <begin position="178"/>
        <end position="212"/>
    </location>
</feature>
<feature type="compositionally biased region" description="Low complexity" evidence="1">
    <location>
        <begin position="179"/>
        <end position="203"/>
    </location>
</feature>
<name>A0AAD7U4E5_9APHY</name>
<protein>
    <submittedName>
        <fullName evidence="2">Uncharacterized protein</fullName>
    </submittedName>
</protein>
<feature type="region of interest" description="Disordered" evidence="1">
    <location>
        <begin position="932"/>
        <end position="1042"/>
    </location>
</feature>
<gene>
    <name evidence="2" type="ORF">ONZ51_g198</name>
</gene>
<evidence type="ECO:0000313" key="2">
    <source>
        <dbReference type="EMBL" id="KAJ8502075.1"/>
    </source>
</evidence>
<feature type="region of interest" description="Disordered" evidence="1">
    <location>
        <begin position="405"/>
        <end position="615"/>
    </location>
</feature>